<evidence type="ECO:0000313" key="1">
    <source>
        <dbReference type="EMBL" id="GAA1992279.1"/>
    </source>
</evidence>
<dbReference type="EMBL" id="BAAAPU010000011">
    <property type="protein sequence ID" value="GAA1992279.1"/>
    <property type="molecule type" value="Genomic_DNA"/>
</dbReference>
<dbReference type="PANTHER" id="PTHR43384:SF11">
    <property type="entry name" value="SEPTUM SITE DETERMINING PROTEIN"/>
    <property type="match status" value="1"/>
</dbReference>
<dbReference type="InterPro" id="IPR050625">
    <property type="entry name" value="ParA/MinD_ATPase"/>
</dbReference>
<proteinExistence type="predicted"/>
<dbReference type="Proteomes" id="UP001500013">
    <property type="component" value="Unassembled WGS sequence"/>
</dbReference>
<name>A0ABN2STI6_9MICO</name>
<dbReference type="SUPFAM" id="SSF52540">
    <property type="entry name" value="P-loop containing nucleoside triphosphate hydrolases"/>
    <property type="match status" value="1"/>
</dbReference>
<keyword evidence="2" id="KW-1185">Reference proteome</keyword>
<sequence>MGTVIAFVPASGGVGSSTLAAAVSVRAAAAARSVVAVDLDPWSGCLDVVFGLEQHAGWRWPELAEVAGVVDGLGLADELPVSCGVPVLSGASGSGWGTGPEALPVEKWLETVPDVVAGLADAHAVTVLDLPRDPSVLTAVSLLVDAVVVVMGSQTPQLASASAVVSGIRSLLGRARDGDRAWDAEPLLPIEPWVVMRGGRAEPDLEDLVVNQLDVPLVATVGEDRRLVGEVSEGLPPGARGRGDVVRAADELLLRLTDQAIAA</sequence>
<protein>
    <recommendedName>
        <fullName evidence="3">MinD-like ATPase involved in chromosome partitioning or flagellar assembly</fullName>
    </recommendedName>
</protein>
<organism evidence="1 2">
    <name type="scientific">Terrabacter lapilli</name>
    <dbReference type="NCBI Taxonomy" id="436231"/>
    <lineage>
        <taxon>Bacteria</taxon>
        <taxon>Bacillati</taxon>
        <taxon>Actinomycetota</taxon>
        <taxon>Actinomycetes</taxon>
        <taxon>Micrococcales</taxon>
        <taxon>Intrasporangiaceae</taxon>
        <taxon>Terrabacter</taxon>
    </lineage>
</organism>
<gene>
    <name evidence="1" type="ORF">GCM10009817_38040</name>
</gene>
<dbReference type="Gene3D" id="3.40.50.300">
    <property type="entry name" value="P-loop containing nucleotide triphosphate hydrolases"/>
    <property type="match status" value="1"/>
</dbReference>
<comment type="caution">
    <text evidence="1">The sequence shown here is derived from an EMBL/GenBank/DDBJ whole genome shotgun (WGS) entry which is preliminary data.</text>
</comment>
<dbReference type="InterPro" id="IPR027417">
    <property type="entry name" value="P-loop_NTPase"/>
</dbReference>
<evidence type="ECO:0000313" key="2">
    <source>
        <dbReference type="Proteomes" id="UP001500013"/>
    </source>
</evidence>
<reference evidence="1 2" key="1">
    <citation type="journal article" date="2019" name="Int. J. Syst. Evol. Microbiol.">
        <title>The Global Catalogue of Microorganisms (GCM) 10K type strain sequencing project: providing services to taxonomists for standard genome sequencing and annotation.</title>
        <authorList>
            <consortium name="The Broad Institute Genomics Platform"/>
            <consortium name="The Broad Institute Genome Sequencing Center for Infectious Disease"/>
            <person name="Wu L."/>
            <person name="Ma J."/>
        </authorList>
    </citation>
    <scope>NUCLEOTIDE SEQUENCE [LARGE SCALE GENOMIC DNA]</scope>
    <source>
        <strain evidence="1 2">JCM 15628</strain>
    </source>
</reference>
<evidence type="ECO:0008006" key="3">
    <source>
        <dbReference type="Google" id="ProtNLM"/>
    </source>
</evidence>
<dbReference type="PANTHER" id="PTHR43384">
    <property type="entry name" value="SEPTUM SITE-DETERMINING PROTEIN MIND HOMOLOG, CHLOROPLASTIC-RELATED"/>
    <property type="match status" value="1"/>
</dbReference>
<accession>A0ABN2STI6</accession>